<proteinExistence type="predicted"/>
<keyword evidence="4" id="KW-1185">Reference proteome</keyword>
<keyword evidence="2" id="KW-0812">Transmembrane</keyword>
<gene>
    <name evidence="3" type="ORF">CLV72_104143</name>
</gene>
<evidence type="ECO:0000313" key="4">
    <source>
        <dbReference type="Proteomes" id="UP000237846"/>
    </source>
</evidence>
<feature type="transmembrane region" description="Helical" evidence="2">
    <location>
        <begin position="452"/>
        <end position="473"/>
    </location>
</feature>
<keyword evidence="2" id="KW-1133">Transmembrane helix</keyword>
<feature type="region of interest" description="Disordered" evidence="1">
    <location>
        <begin position="726"/>
        <end position="785"/>
    </location>
</feature>
<accession>A0A2T0Q437</accession>
<feature type="transmembrane region" description="Helical" evidence="2">
    <location>
        <begin position="368"/>
        <end position="386"/>
    </location>
</feature>
<dbReference type="EMBL" id="PVZC01000004">
    <property type="protein sequence ID" value="PRX98565.1"/>
    <property type="molecule type" value="Genomic_DNA"/>
</dbReference>
<dbReference type="RefSeq" id="WP_106245807.1">
    <property type="nucleotide sequence ID" value="NZ_PVZC01000004.1"/>
</dbReference>
<sequence>MNVHHLDLRGAGTEAALAAVDRAVGPGSGLTDSRRALVLDDTSLLPGRQRVYERILTSGRVDRVVCVAVGGPQRLAAGRGLLRPQLLNPTRGSTILWVDDPTGIGWAADPPGAAVPYPGVEPGSGAGLALLVDLLGQPEVFDEVSRLGEELPEGVACPGLRWAAASPGYDELTAALARAAAALTRPSGGPRPGSDAAPGGAAGALPREPALAAGRRRAFQDAAADAGSALAAAGTWRGLFGPDTPAVIATELLPAAGTALAAYRDAAADECARLEALPAAERAARLRALDPGVRADDDPRGTAAALRERVDRELAAGMTLPDIGAGLNGLANRVAPSTGAVYASRLRGEIPPGMVDALLRPEPPPRPAPVSAALVLAFASAAVAALPGPPGLLSGGLVAVLWVLAMGLVLTRLGSGPSAAPLLLGHGGAVALGVAAGAGLGAAAGWQAPEPLVIGFALAAGLGLAAGGLLGYWRSLLRRWTAGAALRTAEAAAEAVGGRLLPAAWSEWASAGARRRTADGARMLAGAVGAAGGALSRFAEELPAARPGAGEAGRLDPVVRFDLARLVGRALRPAWDLLDGGAAGDVHAPIRERTAGLLAEYERHVRDRGLQEPPGFVDPDEPRPALPESAWRLDDTLASLWEPPEGLMLQLCDPASLNLLTTSREGMRAVGFAPRATRSAMRAARGAAGRGRPAAPGETVWTESGRFAGRLRLVPLRAGTVESVWETADDTAPPPESAAEPGPAAVPAAAEPGPDRAGPPPSAVEPARGAEAEPAITPAEEDYPR</sequence>
<protein>
    <submittedName>
        <fullName evidence="3">Uncharacterized protein</fullName>
    </submittedName>
</protein>
<feature type="transmembrane region" description="Helical" evidence="2">
    <location>
        <begin position="392"/>
        <end position="410"/>
    </location>
</feature>
<dbReference type="AlphaFoldDB" id="A0A2T0Q437"/>
<dbReference type="Proteomes" id="UP000237846">
    <property type="component" value="Unassembled WGS sequence"/>
</dbReference>
<keyword evidence="2" id="KW-0472">Membrane</keyword>
<feature type="transmembrane region" description="Helical" evidence="2">
    <location>
        <begin position="422"/>
        <end position="446"/>
    </location>
</feature>
<evidence type="ECO:0000313" key="3">
    <source>
        <dbReference type="EMBL" id="PRX98565.1"/>
    </source>
</evidence>
<organism evidence="3 4">
    <name type="scientific">Allonocardiopsis opalescens</name>
    <dbReference type="NCBI Taxonomy" id="1144618"/>
    <lineage>
        <taxon>Bacteria</taxon>
        <taxon>Bacillati</taxon>
        <taxon>Actinomycetota</taxon>
        <taxon>Actinomycetes</taxon>
        <taxon>Streptosporangiales</taxon>
        <taxon>Allonocardiopsis</taxon>
    </lineage>
</organism>
<reference evidence="3 4" key="1">
    <citation type="submission" date="2018-03" db="EMBL/GenBank/DDBJ databases">
        <title>Genomic Encyclopedia of Archaeal and Bacterial Type Strains, Phase II (KMG-II): from individual species to whole genera.</title>
        <authorList>
            <person name="Goeker M."/>
        </authorList>
    </citation>
    <scope>NUCLEOTIDE SEQUENCE [LARGE SCALE GENOMIC DNA]</scope>
    <source>
        <strain evidence="3 4">DSM 45601</strain>
    </source>
</reference>
<name>A0A2T0Q437_9ACTN</name>
<feature type="region of interest" description="Disordered" evidence="1">
    <location>
        <begin position="184"/>
        <end position="205"/>
    </location>
</feature>
<evidence type="ECO:0000256" key="2">
    <source>
        <dbReference type="SAM" id="Phobius"/>
    </source>
</evidence>
<feature type="compositionally biased region" description="Low complexity" evidence="1">
    <location>
        <begin position="737"/>
        <end position="752"/>
    </location>
</feature>
<evidence type="ECO:0000256" key="1">
    <source>
        <dbReference type="SAM" id="MobiDB-lite"/>
    </source>
</evidence>
<comment type="caution">
    <text evidence="3">The sequence shown here is derived from an EMBL/GenBank/DDBJ whole genome shotgun (WGS) entry which is preliminary data.</text>
</comment>